<feature type="region of interest" description="Disordered" evidence="2">
    <location>
        <begin position="993"/>
        <end position="1025"/>
    </location>
</feature>
<name>A0A9Q1FHH1_SYNKA</name>
<dbReference type="PANTHER" id="PTHR22639:SF3">
    <property type="entry name" value="ZINC FINGER CCHC DOMAIN-CONTAINING PROTEIN 3"/>
    <property type="match status" value="1"/>
</dbReference>
<dbReference type="GO" id="GO:0008270">
    <property type="term" value="F:zinc ion binding"/>
    <property type="evidence" value="ECO:0007669"/>
    <property type="project" value="UniProtKB-KW"/>
</dbReference>
<evidence type="ECO:0000256" key="1">
    <source>
        <dbReference type="PROSITE-ProRule" id="PRU00047"/>
    </source>
</evidence>
<feature type="region of interest" description="Disordered" evidence="2">
    <location>
        <begin position="184"/>
        <end position="216"/>
    </location>
</feature>
<feature type="compositionally biased region" description="Low complexity" evidence="2">
    <location>
        <begin position="630"/>
        <end position="642"/>
    </location>
</feature>
<dbReference type="GO" id="GO:0003723">
    <property type="term" value="F:RNA binding"/>
    <property type="evidence" value="ECO:0007669"/>
    <property type="project" value="InterPro"/>
</dbReference>
<evidence type="ECO:0000256" key="2">
    <source>
        <dbReference type="SAM" id="MobiDB-lite"/>
    </source>
</evidence>
<dbReference type="InterPro" id="IPR057811">
    <property type="entry name" value="RBD_ZCCHC3_2nd"/>
</dbReference>
<feature type="region of interest" description="Disordered" evidence="2">
    <location>
        <begin position="312"/>
        <end position="332"/>
    </location>
</feature>
<feature type="region of interest" description="Disordered" evidence="2">
    <location>
        <begin position="815"/>
        <end position="846"/>
    </location>
</feature>
<evidence type="ECO:0000313" key="4">
    <source>
        <dbReference type="EMBL" id="KAJ8358976.1"/>
    </source>
</evidence>
<feature type="region of interest" description="Disordered" evidence="2">
    <location>
        <begin position="684"/>
        <end position="709"/>
    </location>
</feature>
<dbReference type="GO" id="GO:0003690">
    <property type="term" value="F:double-stranded DNA binding"/>
    <property type="evidence" value="ECO:0007669"/>
    <property type="project" value="InterPro"/>
</dbReference>
<keyword evidence="5" id="KW-1185">Reference proteome</keyword>
<feature type="compositionally biased region" description="Low complexity" evidence="2">
    <location>
        <begin position="688"/>
        <end position="700"/>
    </location>
</feature>
<feature type="compositionally biased region" description="Basic and acidic residues" evidence="2">
    <location>
        <begin position="184"/>
        <end position="193"/>
    </location>
</feature>
<protein>
    <recommendedName>
        <fullName evidence="3">CCHC-type domain-containing protein</fullName>
    </recommendedName>
</protein>
<dbReference type="OrthoDB" id="6771235at2759"/>
<feature type="region of interest" description="Disordered" evidence="2">
    <location>
        <begin position="626"/>
        <end position="650"/>
    </location>
</feature>
<dbReference type="Pfam" id="PF23058">
    <property type="entry name" value="RBD_ZCCHC3_2nd"/>
    <property type="match status" value="1"/>
</dbReference>
<dbReference type="Proteomes" id="UP001152622">
    <property type="component" value="Chromosome 5"/>
</dbReference>
<reference evidence="4" key="1">
    <citation type="journal article" date="2023" name="Science">
        <title>Genome structures resolve the early diversification of teleost fishes.</title>
        <authorList>
            <person name="Parey E."/>
            <person name="Louis A."/>
            <person name="Montfort J."/>
            <person name="Bouchez O."/>
            <person name="Roques C."/>
            <person name="Iampietro C."/>
            <person name="Lluch J."/>
            <person name="Castinel A."/>
            <person name="Donnadieu C."/>
            <person name="Desvignes T."/>
            <person name="Floi Bucao C."/>
            <person name="Jouanno E."/>
            <person name="Wen M."/>
            <person name="Mejri S."/>
            <person name="Dirks R."/>
            <person name="Jansen H."/>
            <person name="Henkel C."/>
            <person name="Chen W.J."/>
            <person name="Zahm M."/>
            <person name="Cabau C."/>
            <person name="Klopp C."/>
            <person name="Thompson A.W."/>
            <person name="Robinson-Rechavi M."/>
            <person name="Braasch I."/>
            <person name="Lecointre G."/>
            <person name="Bobe J."/>
            <person name="Postlethwait J.H."/>
            <person name="Berthelot C."/>
            <person name="Roest Crollius H."/>
            <person name="Guiguen Y."/>
        </authorList>
    </citation>
    <scope>NUCLEOTIDE SEQUENCE</scope>
    <source>
        <strain evidence="4">WJC10195</strain>
    </source>
</reference>
<feature type="compositionally biased region" description="Low complexity" evidence="2">
    <location>
        <begin position="572"/>
        <end position="584"/>
    </location>
</feature>
<feature type="region of interest" description="Disordered" evidence="2">
    <location>
        <begin position="1"/>
        <end position="160"/>
    </location>
</feature>
<dbReference type="PROSITE" id="PS50158">
    <property type="entry name" value="ZF_CCHC"/>
    <property type="match status" value="2"/>
</dbReference>
<dbReference type="PANTHER" id="PTHR22639">
    <property type="entry name" value="GAG-RELATED PROTEIN"/>
    <property type="match status" value="1"/>
</dbReference>
<dbReference type="Gene3D" id="4.10.60.10">
    <property type="entry name" value="Zinc finger, CCHC-type"/>
    <property type="match status" value="1"/>
</dbReference>
<dbReference type="InterPro" id="IPR001878">
    <property type="entry name" value="Znf_CCHC"/>
</dbReference>
<feature type="compositionally biased region" description="Low complexity" evidence="2">
    <location>
        <begin position="514"/>
        <end position="526"/>
    </location>
</feature>
<feature type="domain" description="CCHC-type" evidence="3">
    <location>
        <begin position="933"/>
        <end position="948"/>
    </location>
</feature>
<feature type="region of interest" description="Disordered" evidence="2">
    <location>
        <begin position="1085"/>
        <end position="1107"/>
    </location>
</feature>
<feature type="region of interest" description="Disordered" evidence="2">
    <location>
        <begin position="742"/>
        <end position="788"/>
    </location>
</feature>
<feature type="compositionally biased region" description="Basic and acidic residues" evidence="2">
    <location>
        <begin position="1"/>
        <end position="26"/>
    </location>
</feature>
<dbReference type="SMART" id="SM00343">
    <property type="entry name" value="ZnF_C2HC"/>
    <property type="match status" value="3"/>
</dbReference>
<feature type="compositionally biased region" description="Basic and acidic residues" evidence="2">
    <location>
        <begin position="1085"/>
        <end position="1095"/>
    </location>
</feature>
<dbReference type="InterPro" id="IPR042509">
    <property type="entry name" value="ZCCHC3"/>
</dbReference>
<feature type="region of interest" description="Disordered" evidence="2">
    <location>
        <begin position="475"/>
        <end position="535"/>
    </location>
</feature>
<dbReference type="EMBL" id="JAINUF010000005">
    <property type="protein sequence ID" value="KAJ8358976.1"/>
    <property type="molecule type" value="Genomic_DNA"/>
</dbReference>
<feature type="region of interest" description="Disordered" evidence="2">
    <location>
        <begin position="1154"/>
        <end position="1184"/>
    </location>
</feature>
<feature type="domain" description="CCHC-type" evidence="3">
    <location>
        <begin position="952"/>
        <end position="967"/>
    </location>
</feature>
<gene>
    <name evidence="4" type="ORF">SKAU_G00155010</name>
</gene>
<feature type="region of interest" description="Disordered" evidence="2">
    <location>
        <begin position="568"/>
        <end position="593"/>
    </location>
</feature>
<dbReference type="GO" id="GO:0002218">
    <property type="term" value="P:activation of innate immune response"/>
    <property type="evidence" value="ECO:0007669"/>
    <property type="project" value="InterPro"/>
</dbReference>
<feature type="region of interest" description="Disordered" evidence="2">
    <location>
        <begin position="252"/>
        <end position="274"/>
    </location>
</feature>
<comment type="caution">
    <text evidence="4">The sequence shown here is derived from an EMBL/GenBank/DDBJ whole genome shotgun (WGS) entry which is preliminary data.</text>
</comment>
<evidence type="ECO:0000313" key="5">
    <source>
        <dbReference type="Proteomes" id="UP001152622"/>
    </source>
</evidence>
<proteinExistence type="predicted"/>
<feature type="region of interest" description="Disordered" evidence="2">
    <location>
        <begin position="417"/>
        <end position="448"/>
    </location>
</feature>
<sequence length="1219" mass="133461">MERLAKRFTFHSRELRSSSTRTDRLPQRRLQRPRACRPGPERGLAPGDNERAHARTASPSAASSAPEPCRPGPERGLAPGDNERAHAYLGFSSARTNLSPFTKDFRGEEHAWTGPPPPAAASSAPEPAGQTDRLPQRRLQRPRACRPGPERGLAPGDNERAHAYLGFSSARTNLSPFTKDFRGEEHAWTDRLPQRRLQRPRACRPGPERGLAPGDNERAHAYLGFSSARTNLSPFTKDFRGEEHAWTDRLPQRRLQRPRACRPGPERGLAPGDNERAHAYLGFSSARTNLSPFTKDFRGEEHAWTDRLPQRRLQRPRACRPGPERGLAPGDNERAHAYLGFSSARTNLSPFTKDFRGEEHAWTDRLPQRRLQRPRACRPGPERGLAPGDNERAHAYLGFSSARTNLSPFTKDFRGEEHAWTDRLPQRRLQRPRACRPGPERGLAPGDNERAHAYLGFSSARTNLSPFTKDFRGEEHAWTDRLPQRRLQRPRACRPGPERGLAPGDNERAHARTASPSAASSAPEPAGQVPRGGWHLATTRGHMRTWVSLQHEQIFRLLLKISVERNTPGRTASPSAASSAPEPAGQVPRGGWHLATTRGHMRTWVSLQHEQIFRLLLKISVERNTPGRTASPSAASSAPEPAGQVPRGGWHLATTRGHMRTWVSLQHEQIFRLLLKISVERNTPGRTASPSAASSAPEPAGQVPRGGWHLATTRGHMRTWVSLQHEQIFRLLLKISVERNTPGRTASPSAASSAPEPAGQTDRLPQRRLQRPRACRPGPERGLAPGDNERAHAYLGFSSARTNLSPFTKDFRGEEHAWTDRLPQRRLQRPRACRPGPERGLAPGDNERAHAYLGFSSARTNLSPFTKDFRGEEHAWPGVRGKNAFGVWNGKRQFLVRLMRDAGGIGGVRHLPAVFSIGPDKGYLTYAGLPTYCRRCLRYGHMAKDCTDPFVCSLCGEQGHVARECSQKKSCHLCGSTEHLVRNCPKRNRSFAEAVQRGRQPPGGAGGAAQQASGSGGAAPDPDPVQVLPRAEEQATLKDGGQGKVADWAAEDPSVEVGPVEQEKEAQGAALAVLEAAVGELVKEPAGKEKEKEAVAEGSGGTASEGVSSLVVRGDGKEAAKHKRSIGVDWPSLEEADHQLGWGGAAEEVLPSKKVKTVEPQSDSDVAMSVGSEEGLVEGSSSPLSEVGYENVGLFSTGQNDVAYLSEEGMGVGFVESGD</sequence>
<organism evidence="4 5">
    <name type="scientific">Synaphobranchus kaupii</name>
    <name type="common">Kaup's arrowtooth eel</name>
    <dbReference type="NCBI Taxonomy" id="118154"/>
    <lineage>
        <taxon>Eukaryota</taxon>
        <taxon>Metazoa</taxon>
        <taxon>Chordata</taxon>
        <taxon>Craniata</taxon>
        <taxon>Vertebrata</taxon>
        <taxon>Euteleostomi</taxon>
        <taxon>Actinopterygii</taxon>
        <taxon>Neopterygii</taxon>
        <taxon>Teleostei</taxon>
        <taxon>Anguilliformes</taxon>
        <taxon>Synaphobranchidae</taxon>
        <taxon>Synaphobranchus</taxon>
    </lineage>
</organism>
<dbReference type="SUPFAM" id="SSF57756">
    <property type="entry name" value="Retrovirus zinc finger-like domains"/>
    <property type="match status" value="1"/>
</dbReference>
<accession>A0A9Q1FHH1</accession>
<feature type="compositionally biased region" description="Low complexity" evidence="2">
    <location>
        <begin position="55"/>
        <end position="67"/>
    </location>
</feature>
<feature type="compositionally biased region" description="Low complexity" evidence="2">
    <location>
        <begin position="1169"/>
        <end position="1184"/>
    </location>
</feature>
<feature type="region of interest" description="Disordered" evidence="2">
    <location>
        <begin position="359"/>
        <end position="390"/>
    </location>
</feature>
<evidence type="ECO:0000259" key="3">
    <source>
        <dbReference type="PROSITE" id="PS50158"/>
    </source>
</evidence>
<keyword evidence="1" id="KW-0862">Zinc</keyword>
<keyword evidence="1" id="KW-0479">Metal-binding</keyword>
<dbReference type="Pfam" id="PF00098">
    <property type="entry name" value="zf-CCHC"/>
    <property type="match status" value="1"/>
</dbReference>
<dbReference type="AlphaFoldDB" id="A0A9Q1FHH1"/>
<keyword evidence="1" id="KW-0863">Zinc-finger</keyword>
<dbReference type="InterPro" id="IPR036875">
    <property type="entry name" value="Znf_CCHC_sf"/>
</dbReference>
<feature type="compositionally biased region" description="Low complexity" evidence="2">
    <location>
        <begin position="746"/>
        <end position="758"/>
    </location>
</feature>